<keyword evidence="2" id="KW-0732">Signal</keyword>
<protein>
    <submittedName>
        <fullName evidence="3">Uncharacterized protein</fullName>
    </submittedName>
</protein>
<feature type="compositionally biased region" description="Acidic residues" evidence="1">
    <location>
        <begin position="219"/>
        <end position="229"/>
    </location>
</feature>
<feature type="signal peptide" evidence="2">
    <location>
        <begin position="1"/>
        <end position="17"/>
    </location>
</feature>
<evidence type="ECO:0000313" key="3">
    <source>
        <dbReference type="EMBL" id="KAJ7701520.1"/>
    </source>
</evidence>
<name>A0AAD7DWL8_MYCRO</name>
<organism evidence="3 4">
    <name type="scientific">Mycena rosella</name>
    <name type="common">Pink bonnet</name>
    <name type="synonym">Agaricus rosellus</name>
    <dbReference type="NCBI Taxonomy" id="1033263"/>
    <lineage>
        <taxon>Eukaryota</taxon>
        <taxon>Fungi</taxon>
        <taxon>Dikarya</taxon>
        <taxon>Basidiomycota</taxon>
        <taxon>Agaricomycotina</taxon>
        <taxon>Agaricomycetes</taxon>
        <taxon>Agaricomycetidae</taxon>
        <taxon>Agaricales</taxon>
        <taxon>Marasmiineae</taxon>
        <taxon>Mycenaceae</taxon>
        <taxon>Mycena</taxon>
    </lineage>
</organism>
<evidence type="ECO:0000256" key="2">
    <source>
        <dbReference type="SAM" id="SignalP"/>
    </source>
</evidence>
<reference evidence="3" key="1">
    <citation type="submission" date="2023-03" db="EMBL/GenBank/DDBJ databases">
        <title>Massive genome expansion in bonnet fungi (Mycena s.s.) driven by repeated elements and novel gene families across ecological guilds.</title>
        <authorList>
            <consortium name="Lawrence Berkeley National Laboratory"/>
            <person name="Harder C.B."/>
            <person name="Miyauchi S."/>
            <person name="Viragh M."/>
            <person name="Kuo A."/>
            <person name="Thoen E."/>
            <person name="Andreopoulos B."/>
            <person name="Lu D."/>
            <person name="Skrede I."/>
            <person name="Drula E."/>
            <person name="Henrissat B."/>
            <person name="Morin E."/>
            <person name="Kohler A."/>
            <person name="Barry K."/>
            <person name="LaButti K."/>
            <person name="Morin E."/>
            <person name="Salamov A."/>
            <person name="Lipzen A."/>
            <person name="Mereny Z."/>
            <person name="Hegedus B."/>
            <person name="Baldrian P."/>
            <person name="Stursova M."/>
            <person name="Weitz H."/>
            <person name="Taylor A."/>
            <person name="Grigoriev I.V."/>
            <person name="Nagy L.G."/>
            <person name="Martin F."/>
            <person name="Kauserud H."/>
        </authorList>
    </citation>
    <scope>NUCLEOTIDE SEQUENCE</scope>
    <source>
        <strain evidence="3">CBHHK067</strain>
    </source>
</reference>
<comment type="caution">
    <text evidence="3">The sequence shown here is derived from an EMBL/GenBank/DDBJ whole genome shotgun (WGS) entry which is preliminary data.</text>
</comment>
<feature type="compositionally biased region" description="Polar residues" evidence="1">
    <location>
        <begin position="327"/>
        <end position="336"/>
    </location>
</feature>
<keyword evidence="4" id="KW-1185">Reference proteome</keyword>
<proteinExistence type="predicted"/>
<feature type="chain" id="PRO_5041952213" evidence="2">
    <location>
        <begin position="18"/>
        <end position="336"/>
    </location>
</feature>
<dbReference type="EMBL" id="JARKIE010000017">
    <property type="protein sequence ID" value="KAJ7701520.1"/>
    <property type="molecule type" value="Genomic_DNA"/>
</dbReference>
<dbReference type="Proteomes" id="UP001221757">
    <property type="component" value="Unassembled WGS sequence"/>
</dbReference>
<feature type="compositionally biased region" description="Low complexity" evidence="1">
    <location>
        <begin position="189"/>
        <end position="202"/>
    </location>
</feature>
<sequence>MLPFLLMLLHSATRRLTFSCAALPTAAWLRSQIAIVLDALAELKFSRARTIAAVGFSMISGICIHPPLRRSCWKKAFPDPPLPKYPEHLLSGMKMSYNTLRYPLMAYMVAGVTKSKNAAASPTEPANSIFTPLVAFKSWKALSLQNEGPGDGSDAAGAVLAPAFFAARDAAVKKPSSELELCRSRQQEGVSSGGNNPISGSNHAGNGSREGVTGYEIEDKIEDETEDTEAAGLIRDDRPAPTRAVSEEAASELESARECVPRCCATLAASEDNGGVRSGRLSGLRDFEGLSKGGRDCVNAGDGVRAGEGHGDVSNVEADNGELEQLTEPSSSSHLW</sequence>
<accession>A0AAD7DWL8</accession>
<evidence type="ECO:0000256" key="1">
    <source>
        <dbReference type="SAM" id="MobiDB-lite"/>
    </source>
</evidence>
<feature type="region of interest" description="Disordered" evidence="1">
    <location>
        <begin position="178"/>
        <end position="249"/>
    </location>
</feature>
<evidence type="ECO:0000313" key="4">
    <source>
        <dbReference type="Proteomes" id="UP001221757"/>
    </source>
</evidence>
<gene>
    <name evidence="3" type="ORF">B0H17DRAFT_1128302</name>
</gene>
<feature type="region of interest" description="Disordered" evidence="1">
    <location>
        <begin position="291"/>
        <end position="336"/>
    </location>
</feature>
<dbReference type="AlphaFoldDB" id="A0AAD7DWL8"/>